<accession>A0A1C1Z1G1</accession>
<dbReference type="AlphaFoldDB" id="A0A1C1Z1G1"/>
<comment type="caution">
    <text evidence="7">The sequence shown here is derived from an EMBL/GenBank/DDBJ whole genome shotgun (WGS) entry which is preliminary data.</text>
</comment>
<feature type="transmembrane region" description="Helical" evidence="6">
    <location>
        <begin position="131"/>
        <end position="149"/>
    </location>
</feature>
<evidence type="ECO:0000313" key="8">
    <source>
        <dbReference type="Proteomes" id="UP000094795"/>
    </source>
</evidence>
<gene>
    <name evidence="7" type="ORF">AWJ14_11240</name>
</gene>
<dbReference type="STRING" id="1480615.AWJ14_11240"/>
<protein>
    <submittedName>
        <fullName evidence="7">Sugar ABC transporter permease</fullName>
    </submittedName>
</protein>
<comment type="subcellular location">
    <subcellularLocation>
        <location evidence="1">Cell membrane</location>
        <topology evidence="1">Multi-pass membrane protein</topology>
    </subcellularLocation>
</comment>
<dbReference type="CDD" id="cd06579">
    <property type="entry name" value="TM_PBP1_transp_AraH_like"/>
    <property type="match status" value="1"/>
</dbReference>
<feature type="transmembrane region" description="Helical" evidence="6">
    <location>
        <begin position="221"/>
        <end position="241"/>
    </location>
</feature>
<name>A0A1C1Z1G1_9HYPH</name>
<feature type="transmembrane region" description="Helical" evidence="6">
    <location>
        <begin position="101"/>
        <end position="124"/>
    </location>
</feature>
<evidence type="ECO:0000256" key="5">
    <source>
        <dbReference type="ARBA" id="ARBA00023136"/>
    </source>
</evidence>
<keyword evidence="3 6" id="KW-0812">Transmembrane</keyword>
<dbReference type="GO" id="GO:0022857">
    <property type="term" value="F:transmembrane transporter activity"/>
    <property type="evidence" value="ECO:0007669"/>
    <property type="project" value="InterPro"/>
</dbReference>
<organism evidence="7 8">
    <name type="scientific">Hoeflea olei</name>
    <dbReference type="NCBI Taxonomy" id="1480615"/>
    <lineage>
        <taxon>Bacteria</taxon>
        <taxon>Pseudomonadati</taxon>
        <taxon>Pseudomonadota</taxon>
        <taxon>Alphaproteobacteria</taxon>
        <taxon>Hyphomicrobiales</taxon>
        <taxon>Rhizobiaceae</taxon>
        <taxon>Hoeflea</taxon>
    </lineage>
</organism>
<feature type="transmembrane region" description="Helical" evidence="6">
    <location>
        <begin position="42"/>
        <end position="62"/>
    </location>
</feature>
<evidence type="ECO:0000256" key="4">
    <source>
        <dbReference type="ARBA" id="ARBA00022989"/>
    </source>
</evidence>
<sequence length="324" mass="33874">MSMPQSTSRQRSVFERFPFIPALGILVALLILNGIAEPRSMSYGAITGLIKTYLALMFLAVAQSFVVFSADIDLSVGAILSLVNVVVVVLIERLGGGPDSVLLACLVGVLVGTLAGVFNGLVVVGLRLQPIVATFATGIVFTGLALWVLPVAGMPVPQAFWRTYGGRIFEIPFVFYVVILLAVFIWLAVRTKYIIELMAVGDNRLAAYQSGLPVTRIRIKAFALCGLLSAFAALCIIGDTASGDPVVGNAMTLYSVAAVVLGGTALSGGSGSLLGSAIGALILGLINSFVFFAGVSSEWQNFAQGVAVLVALMAGVLVTRRISK</sequence>
<feature type="transmembrane region" description="Helical" evidence="6">
    <location>
        <begin position="301"/>
        <end position="319"/>
    </location>
</feature>
<feature type="transmembrane region" description="Helical" evidence="6">
    <location>
        <begin position="74"/>
        <end position="95"/>
    </location>
</feature>
<feature type="transmembrane region" description="Helical" evidence="6">
    <location>
        <begin position="169"/>
        <end position="189"/>
    </location>
</feature>
<feature type="transmembrane region" description="Helical" evidence="6">
    <location>
        <begin position="273"/>
        <end position="295"/>
    </location>
</feature>
<dbReference type="Pfam" id="PF02653">
    <property type="entry name" value="BPD_transp_2"/>
    <property type="match status" value="1"/>
</dbReference>
<keyword evidence="8" id="KW-1185">Reference proteome</keyword>
<evidence type="ECO:0000256" key="2">
    <source>
        <dbReference type="ARBA" id="ARBA00022475"/>
    </source>
</evidence>
<dbReference type="PANTHER" id="PTHR32196">
    <property type="entry name" value="ABC TRANSPORTER PERMEASE PROTEIN YPHD-RELATED-RELATED"/>
    <property type="match status" value="1"/>
</dbReference>
<evidence type="ECO:0000256" key="1">
    <source>
        <dbReference type="ARBA" id="ARBA00004651"/>
    </source>
</evidence>
<evidence type="ECO:0000256" key="3">
    <source>
        <dbReference type="ARBA" id="ARBA00022692"/>
    </source>
</evidence>
<dbReference type="RefSeq" id="WP_066174567.1">
    <property type="nucleotide sequence ID" value="NZ_LQZT01000001.1"/>
</dbReference>
<keyword evidence="5 6" id="KW-0472">Membrane</keyword>
<keyword evidence="4 6" id="KW-1133">Transmembrane helix</keyword>
<feature type="transmembrane region" description="Helical" evidence="6">
    <location>
        <begin position="17"/>
        <end position="36"/>
    </location>
</feature>
<reference evidence="7 8" key="1">
    <citation type="submission" date="2015-12" db="EMBL/GenBank/DDBJ databases">
        <authorList>
            <person name="Shamseldin A."/>
            <person name="Moawad H."/>
            <person name="Abd El-Rahim W.M."/>
            <person name="Sadowsky M.J."/>
        </authorList>
    </citation>
    <scope>NUCLEOTIDE SEQUENCE [LARGE SCALE GENOMIC DNA]</scope>
    <source>
        <strain evidence="7 8">JC234</strain>
    </source>
</reference>
<keyword evidence="2" id="KW-1003">Cell membrane</keyword>
<feature type="transmembrane region" description="Helical" evidence="6">
    <location>
        <begin position="247"/>
        <end position="266"/>
    </location>
</feature>
<dbReference type="OrthoDB" id="7905859at2"/>
<dbReference type="Proteomes" id="UP000094795">
    <property type="component" value="Unassembled WGS sequence"/>
</dbReference>
<dbReference type="EMBL" id="LQZT01000001">
    <property type="protein sequence ID" value="OCW59574.1"/>
    <property type="molecule type" value="Genomic_DNA"/>
</dbReference>
<dbReference type="GO" id="GO:0005886">
    <property type="term" value="C:plasma membrane"/>
    <property type="evidence" value="ECO:0007669"/>
    <property type="project" value="UniProtKB-SubCell"/>
</dbReference>
<evidence type="ECO:0000313" key="7">
    <source>
        <dbReference type="EMBL" id="OCW59574.1"/>
    </source>
</evidence>
<evidence type="ECO:0000256" key="6">
    <source>
        <dbReference type="SAM" id="Phobius"/>
    </source>
</evidence>
<proteinExistence type="predicted"/>
<dbReference type="InterPro" id="IPR001851">
    <property type="entry name" value="ABC_transp_permease"/>
</dbReference>